<evidence type="ECO:0000313" key="6">
    <source>
        <dbReference type="Proteomes" id="UP000008694"/>
    </source>
</evidence>
<dbReference type="GO" id="GO:0043138">
    <property type="term" value="F:3'-5' DNA helicase activity"/>
    <property type="evidence" value="ECO:0007669"/>
    <property type="project" value="TreeGrafter"/>
</dbReference>
<evidence type="ECO:0000256" key="2">
    <source>
        <dbReference type="ARBA" id="ARBA00022801"/>
    </source>
</evidence>
<sequence>MIDQLKHLPSIIKGGLLSSSQRPEEATETLRKLKEGIIKVLFVSPERLLNLEFLSMFRLSLSVSLVVVDEAHCISEWSHNFRPSYMRLKASMRFSELKAECILAMTATATTMTLEAVMSALEIPSTNLIQKLLQAFGMGLYKGDVGAVSLTQSLRMLEHISSLSCKYQFNLGS</sequence>
<organism evidence="6">
    <name type="scientific">Arabidopsis lyrata subsp. lyrata</name>
    <name type="common">Lyre-leaved rock-cress</name>
    <dbReference type="NCBI Taxonomy" id="81972"/>
    <lineage>
        <taxon>Eukaryota</taxon>
        <taxon>Viridiplantae</taxon>
        <taxon>Streptophyta</taxon>
        <taxon>Embryophyta</taxon>
        <taxon>Tracheophyta</taxon>
        <taxon>Spermatophyta</taxon>
        <taxon>Magnoliopsida</taxon>
        <taxon>eudicotyledons</taxon>
        <taxon>Gunneridae</taxon>
        <taxon>Pentapetalae</taxon>
        <taxon>rosids</taxon>
        <taxon>malvids</taxon>
        <taxon>Brassicales</taxon>
        <taxon>Brassicaceae</taxon>
        <taxon>Camelineae</taxon>
        <taxon>Arabidopsis</taxon>
    </lineage>
</organism>
<dbReference type="Gramene" id="scaffold_2600009.1">
    <property type="protein sequence ID" value="scaffold_2600009.1"/>
    <property type="gene ID" value="scaffold_2600009.1"/>
</dbReference>
<dbReference type="GO" id="GO:0016787">
    <property type="term" value="F:hydrolase activity"/>
    <property type="evidence" value="ECO:0007669"/>
    <property type="project" value="UniProtKB-KW"/>
</dbReference>
<dbReference type="InterPro" id="IPR027417">
    <property type="entry name" value="P-loop_NTPase"/>
</dbReference>
<dbReference type="GO" id="GO:0005524">
    <property type="term" value="F:ATP binding"/>
    <property type="evidence" value="ECO:0007669"/>
    <property type="project" value="InterPro"/>
</dbReference>
<feature type="domain" description="Helicase ATP-binding" evidence="4">
    <location>
        <begin position="1"/>
        <end position="127"/>
    </location>
</feature>
<dbReference type="Gene3D" id="3.40.50.300">
    <property type="entry name" value="P-loop containing nucleotide triphosphate hydrolases"/>
    <property type="match status" value="1"/>
</dbReference>
<dbReference type="PANTHER" id="PTHR13710">
    <property type="entry name" value="DNA HELICASE RECQ FAMILY MEMBER"/>
    <property type="match status" value="1"/>
</dbReference>
<protein>
    <recommendedName>
        <fullName evidence="4">Helicase ATP-binding domain-containing protein</fullName>
    </recommendedName>
</protein>
<dbReference type="PROSITE" id="PS51192">
    <property type="entry name" value="HELICASE_ATP_BIND_1"/>
    <property type="match status" value="1"/>
</dbReference>
<dbReference type="PANTHER" id="PTHR13710:SF108">
    <property type="entry name" value="ATP-DEPENDENT DNA HELICASE Q4"/>
    <property type="match status" value="1"/>
</dbReference>
<evidence type="ECO:0000256" key="1">
    <source>
        <dbReference type="ARBA" id="ARBA00005446"/>
    </source>
</evidence>
<comment type="similarity">
    <text evidence="1">Belongs to the helicase family. RecQ subfamily.</text>
</comment>
<dbReference type="PROSITE" id="PS00690">
    <property type="entry name" value="DEAH_ATP_HELICASE"/>
    <property type="match status" value="1"/>
</dbReference>
<dbReference type="GO" id="GO:0005694">
    <property type="term" value="C:chromosome"/>
    <property type="evidence" value="ECO:0007669"/>
    <property type="project" value="TreeGrafter"/>
</dbReference>
<dbReference type="HOGENOM" id="CLU_1549726_0_0_1"/>
<name>D7MVT5_ARALL</name>
<dbReference type="STRING" id="81972.D7MVT5"/>
<evidence type="ECO:0000256" key="3">
    <source>
        <dbReference type="ARBA" id="ARBA00023125"/>
    </source>
</evidence>
<dbReference type="GO" id="GO:0005737">
    <property type="term" value="C:cytoplasm"/>
    <property type="evidence" value="ECO:0007669"/>
    <property type="project" value="TreeGrafter"/>
</dbReference>
<dbReference type="SUPFAM" id="SSF52540">
    <property type="entry name" value="P-loop containing nucleoside triphosphate hydrolases"/>
    <property type="match status" value="1"/>
</dbReference>
<dbReference type="GO" id="GO:0009378">
    <property type="term" value="F:four-way junction helicase activity"/>
    <property type="evidence" value="ECO:0007669"/>
    <property type="project" value="TreeGrafter"/>
</dbReference>
<keyword evidence="2" id="KW-0378">Hydrolase</keyword>
<gene>
    <name evidence="5" type="ORF">ARALYDRAFT_920445</name>
</gene>
<dbReference type="EMBL" id="GL348737">
    <property type="protein sequence ID" value="EFH39357.1"/>
    <property type="molecule type" value="Genomic_DNA"/>
</dbReference>
<accession>D7MVT5</accession>
<evidence type="ECO:0000313" key="5">
    <source>
        <dbReference type="EMBL" id="EFH39357.1"/>
    </source>
</evidence>
<dbReference type="GO" id="GO:0003677">
    <property type="term" value="F:DNA binding"/>
    <property type="evidence" value="ECO:0007669"/>
    <property type="project" value="UniProtKB-KW"/>
</dbReference>
<dbReference type="InterPro" id="IPR002464">
    <property type="entry name" value="DNA/RNA_helicase_DEAH_CS"/>
</dbReference>
<dbReference type="InterPro" id="IPR011545">
    <property type="entry name" value="DEAD/DEAH_box_helicase_dom"/>
</dbReference>
<dbReference type="GO" id="GO:0005634">
    <property type="term" value="C:nucleus"/>
    <property type="evidence" value="ECO:0007669"/>
    <property type="project" value="TreeGrafter"/>
</dbReference>
<proteinExistence type="inferred from homology"/>
<reference evidence="6" key="1">
    <citation type="journal article" date="2011" name="Nat. Genet.">
        <title>The Arabidopsis lyrata genome sequence and the basis of rapid genome size change.</title>
        <authorList>
            <person name="Hu T.T."/>
            <person name="Pattyn P."/>
            <person name="Bakker E.G."/>
            <person name="Cao J."/>
            <person name="Cheng J.-F."/>
            <person name="Clark R.M."/>
            <person name="Fahlgren N."/>
            <person name="Fawcett J.A."/>
            <person name="Grimwood J."/>
            <person name="Gundlach H."/>
            <person name="Haberer G."/>
            <person name="Hollister J.D."/>
            <person name="Ossowski S."/>
            <person name="Ottilar R.P."/>
            <person name="Salamov A.A."/>
            <person name="Schneeberger K."/>
            <person name="Spannagl M."/>
            <person name="Wang X."/>
            <person name="Yang L."/>
            <person name="Nasrallah M.E."/>
            <person name="Bergelson J."/>
            <person name="Carrington J.C."/>
            <person name="Gaut B.S."/>
            <person name="Schmutz J."/>
            <person name="Mayer K.F.X."/>
            <person name="Van de Peer Y."/>
            <person name="Grigoriev I.V."/>
            <person name="Nordborg M."/>
            <person name="Weigel D."/>
            <person name="Guo Y.-L."/>
        </authorList>
    </citation>
    <scope>NUCLEOTIDE SEQUENCE [LARGE SCALE GENOMIC DNA]</scope>
    <source>
        <strain evidence="6">cv. MN47</strain>
    </source>
</reference>
<dbReference type="eggNOG" id="KOG0351">
    <property type="taxonomic scope" value="Eukaryota"/>
</dbReference>
<dbReference type="GO" id="GO:0000724">
    <property type="term" value="P:double-strand break repair via homologous recombination"/>
    <property type="evidence" value="ECO:0007669"/>
    <property type="project" value="TreeGrafter"/>
</dbReference>
<evidence type="ECO:0000259" key="4">
    <source>
        <dbReference type="PROSITE" id="PS51192"/>
    </source>
</evidence>
<dbReference type="Proteomes" id="UP000008694">
    <property type="component" value="Unassembled WGS sequence"/>
</dbReference>
<keyword evidence="3" id="KW-0238">DNA-binding</keyword>
<dbReference type="InterPro" id="IPR014001">
    <property type="entry name" value="Helicase_ATP-bd"/>
</dbReference>
<dbReference type="Pfam" id="PF00270">
    <property type="entry name" value="DEAD"/>
    <property type="match status" value="1"/>
</dbReference>
<keyword evidence="6" id="KW-1185">Reference proteome</keyword>
<dbReference type="AlphaFoldDB" id="D7MVT5"/>